<dbReference type="EMBL" id="BOOA01000001">
    <property type="protein sequence ID" value="GIH21758.1"/>
    <property type="molecule type" value="Genomic_DNA"/>
</dbReference>
<dbReference type="GO" id="GO:0006355">
    <property type="term" value="P:regulation of DNA-templated transcription"/>
    <property type="evidence" value="ECO:0007669"/>
    <property type="project" value="InterPro"/>
</dbReference>
<gene>
    <name evidence="2" type="ORF">Aph01nite_00680</name>
</gene>
<dbReference type="AlphaFoldDB" id="A0A919Q4I0"/>
<protein>
    <recommendedName>
        <fullName evidence="1">HTH luxR-type domain-containing protein</fullName>
    </recommendedName>
</protein>
<accession>A0A919Q4I0</accession>
<dbReference type="InterPro" id="IPR058852">
    <property type="entry name" value="HTH_77"/>
</dbReference>
<dbReference type="Pfam" id="PF00196">
    <property type="entry name" value="GerE"/>
    <property type="match status" value="1"/>
</dbReference>
<dbReference type="SUPFAM" id="SSF52540">
    <property type="entry name" value="P-loop containing nucleoside triphosphate hydrolases"/>
    <property type="match status" value="1"/>
</dbReference>
<evidence type="ECO:0000313" key="3">
    <source>
        <dbReference type="Proteomes" id="UP000640052"/>
    </source>
</evidence>
<dbReference type="SUPFAM" id="SSF46894">
    <property type="entry name" value="C-terminal effector domain of the bipartite response regulators"/>
    <property type="match status" value="1"/>
</dbReference>
<dbReference type="PANTHER" id="PTHR47691:SF3">
    <property type="entry name" value="HTH-TYPE TRANSCRIPTIONAL REGULATOR RV0890C-RELATED"/>
    <property type="match status" value="1"/>
</dbReference>
<dbReference type="SMART" id="SM00382">
    <property type="entry name" value="AAA"/>
    <property type="match status" value="1"/>
</dbReference>
<dbReference type="PRINTS" id="PR00364">
    <property type="entry name" value="DISEASERSIST"/>
</dbReference>
<dbReference type="GO" id="GO:0003677">
    <property type="term" value="F:DNA binding"/>
    <property type="evidence" value="ECO:0007669"/>
    <property type="project" value="InterPro"/>
</dbReference>
<organism evidence="2 3">
    <name type="scientific">Acrocarpospora phusangensis</name>
    <dbReference type="NCBI Taxonomy" id="1070424"/>
    <lineage>
        <taxon>Bacteria</taxon>
        <taxon>Bacillati</taxon>
        <taxon>Actinomycetota</taxon>
        <taxon>Actinomycetes</taxon>
        <taxon>Streptosporangiales</taxon>
        <taxon>Streptosporangiaceae</taxon>
        <taxon>Acrocarpospora</taxon>
    </lineage>
</organism>
<dbReference type="PROSITE" id="PS50043">
    <property type="entry name" value="HTH_LUXR_2"/>
    <property type="match status" value="1"/>
</dbReference>
<dbReference type="SMART" id="SM00421">
    <property type="entry name" value="HTH_LUXR"/>
    <property type="match status" value="1"/>
</dbReference>
<comment type="caution">
    <text evidence="2">The sequence shown here is derived from an EMBL/GenBank/DDBJ whole genome shotgun (WGS) entry which is preliminary data.</text>
</comment>
<evidence type="ECO:0000313" key="2">
    <source>
        <dbReference type="EMBL" id="GIH21758.1"/>
    </source>
</evidence>
<evidence type="ECO:0000259" key="1">
    <source>
        <dbReference type="PROSITE" id="PS50043"/>
    </source>
</evidence>
<dbReference type="Proteomes" id="UP000640052">
    <property type="component" value="Unassembled WGS sequence"/>
</dbReference>
<dbReference type="InterPro" id="IPR027417">
    <property type="entry name" value="P-loop_NTPase"/>
</dbReference>
<feature type="domain" description="HTH luxR-type" evidence="1">
    <location>
        <begin position="1"/>
        <end position="51"/>
    </location>
</feature>
<dbReference type="InterPro" id="IPR003593">
    <property type="entry name" value="AAA+_ATPase"/>
</dbReference>
<dbReference type="Pfam" id="PF13481">
    <property type="entry name" value="AAA_25"/>
    <property type="match status" value="1"/>
</dbReference>
<dbReference type="PANTHER" id="PTHR47691">
    <property type="entry name" value="REGULATOR-RELATED"/>
    <property type="match status" value="1"/>
</dbReference>
<dbReference type="InterPro" id="IPR036388">
    <property type="entry name" value="WH-like_DNA-bd_sf"/>
</dbReference>
<dbReference type="Gene3D" id="1.10.10.10">
    <property type="entry name" value="Winged helix-like DNA-binding domain superfamily/Winged helix DNA-binding domain"/>
    <property type="match status" value="1"/>
</dbReference>
<reference evidence="2" key="1">
    <citation type="submission" date="2021-01" db="EMBL/GenBank/DDBJ databases">
        <title>Whole genome shotgun sequence of Acrocarpospora phusangensis NBRC 108782.</title>
        <authorList>
            <person name="Komaki H."/>
            <person name="Tamura T."/>
        </authorList>
    </citation>
    <scope>NUCLEOTIDE SEQUENCE</scope>
    <source>
        <strain evidence="2">NBRC 108782</strain>
    </source>
</reference>
<dbReference type="CDD" id="cd06170">
    <property type="entry name" value="LuxR_C_like"/>
    <property type="match status" value="1"/>
</dbReference>
<dbReference type="Pfam" id="PF25872">
    <property type="entry name" value="HTH_77"/>
    <property type="match status" value="1"/>
</dbReference>
<dbReference type="Gene3D" id="3.40.50.300">
    <property type="entry name" value="P-loop containing nucleotide triphosphate hydrolases"/>
    <property type="match status" value="1"/>
</dbReference>
<name>A0A919Q4I0_9ACTN</name>
<dbReference type="InterPro" id="IPR000792">
    <property type="entry name" value="Tscrpt_reg_LuxR_C"/>
</dbReference>
<dbReference type="InterPro" id="IPR016032">
    <property type="entry name" value="Sig_transdc_resp-reg_C-effctor"/>
</dbReference>
<keyword evidence="3" id="KW-1185">Reference proteome</keyword>
<proteinExistence type="predicted"/>
<sequence>MALLDAHLSNVQIAGRLHISVRTVENHVSSLLRKYGVADRRALAAIARQADDAPAVQRMTGSPSWRTGFVGRAHERDAVLAMLRPGSLVTLTGPGGVGKTRLAATVAAAAALGGAFVDLVPVREEHVAAAVAAALGVGESPGQTLADAVVCALGQERRLLVLDNCEHVLDGVAALADRVLAQCPDVTVLATSRERLGVPGERVVPVSPLPLASDAEALFADRVAAVDPAFTAAPATVAEICARLDGMPLAIELAAARCASLGAEGLLAALDDALRLLAGSRHPDERHRSLRTVIAWSHDLLAEDERQLFPRLAVFAGSFDLDAARRVAPGAVADVLGRLVDKSLVVRENDAGSWRLLETVRAYALDRLAAGGDLDEVRDLHLRWAAETAHTLADDPGPEWDRFDAVRDDLRAALRNAPQGPGELPHRLARALGHLSYARHSAGESLEHFKEAARHAPTASAAAEDLSTAAQVVFAVGLARGAYDLLLDSAAQAQAAGESGARALAHAVATARRFTSGFPEPIPFERLRELVDRAADGSGDPVTAAHLAIAEAWCPRAPLTSPDPSLAVVAVAAARATGDPVLVSAALDMPAALAIRAGRFREAYRVAGERLALVEAMDRRHPASAAEILDAFHNAWLCAFASGDVEGALDTAERIAGDELLGGHPYRPAAKLVPPLVLLGRFEEALEHAQPMWDAWRRSGMPVAAWLSPAASAVALAYGLTGDRAAYRLWQGRAERVLGTGRFAPTPDAAVFAAFVDARVAVHAGAFEDAAELVTRAFAETATGWPAPYARAAGAELALAAGLPDADRRLAEAAQAAGENDWAIACLARVTGS</sequence>